<dbReference type="EMBL" id="JACCBE010000001">
    <property type="protein sequence ID" value="NYD57943.1"/>
    <property type="molecule type" value="Genomic_DNA"/>
</dbReference>
<keyword evidence="4" id="KW-1185">Reference proteome</keyword>
<dbReference type="Gene3D" id="2.60.40.10">
    <property type="entry name" value="Immunoglobulins"/>
    <property type="match status" value="2"/>
</dbReference>
<accession>A0A7Y9F1J8</accession>
<dbReference type="InterPro" id="IPR008964">
    <property type="entry name" value="Invasin/intimin_cell_adhesion"/>
</dbReference>
<feature type="region of interest" description="Disordered" evidence="1">
    <location>
        <begin position="178"/>
        <end position="210"/>
    </location>
</feature>
<feature type="signal peptide" evidence="2">
    <location>
        <begin position="1"/>
        <end position="29"/>
    </location>
</feature>
<gene>
    <name evidence="3" type="ORF">BKA08_002181</name>
</gene>
<reference evidence="3 4" key="1">
    <citation type="submission" date="2020-07" db="EMBL/GenBank/DDBJ databases">
        <title>Sequencing the genomes of 1000 actinobacteria strains.</title>
        <authorList>
            <person name="Klenk H.-P."/>
        </authorList>
    </citation>
    <scope>NUCLEOTIDE SEQUENCE [LARGE SCALE GENOMIC DNA]</scope>
    <source>
        <strain evidence="3 4">DSM 18965</strain>
    </source>
</reference>
<evidence type="ECO:0000313" key="4">
    <source>
        <dbReference type="Proteomes" id="UP000516957"/>
    </source>
</evidence>
<dbReference type="SUPFAM" id="SSF49373">
    <property type="entry name" value="Invasin/intimin cell-adhesion fragments"/>
    <property type="match status" value="1"/>
</dbReference>
<dbReference type="InterPro" id="IPR013783">
    <property type="entry name" value="Ig-like_fold"/>
</dbReference>
<keyword evidence="2" id="KW-0732">Signal</keyword>
<feature type="region of interest" description="Disordered" evidence="1">
    <location>
        <begin position="810"/>
        <end position="837"/>
    </location>
</feature>
<sequence>MNSSGIKRGLAGSAIAALAIAGLPMAASAQTVGQGEPAFELYSQYSGGASTRNDGTDKTVTLFAGTPATIGGKTVNSVRYSYSTDAGATWTNIGNLVVPIDGIATIQWTPPAQPPVVTNIRAEALDNVNDVLATQSQAVVVKTDAPAVKLDGALRSEVGQWQNEMVVTGRTSAAAGAPNLSVSARGPVSSNAAGPAPSLGDPDANNTRSFKTHVDISGNLTADPIDEVIVGATATDLLGSSDDVTAYKVYDQVVTGITAPLAAGSTEQVPAGSGEETKYVITAVDQKGAAIQGLDVFEADKAGAPAAGPSTPDGTTETNDDGKVTVTFDEANIAAGSSSQTGYYVVDVNENGTYEPGTDTLLTLSQSNYSVTPTKVEISSDLGTAVDDDETATLTFTVTDQKGKPVQGATVLWSDKRTNVDNNDKVDYPTDNPAITGLQYENAGTTNAQGKVSVTLPNRNDVNETHDVDAYVNLNGTPAPDQGDVIAAPVQVKSGLADITWDNGRKAQAGNATTTVQSGKLALAKFGDALGKRSVGVEITDLGDTTAGNDTGNAVLAPQSAQPEGTTRGSDLKANVLTRADGTFGVAVQDPASPNGEELDVEVTAQAPTLESPGDQTDATLSIDFLRSLTPTRVEIQDDLGTVDQVEAPFGDLEPGKYGYGTVVAYNADGVALTDLVVPVTIKEGSFIDLDNPFDPEPKVGEQAGEWSSAGKSISVTTDDDGEGFFAFNIERNEGFDDDGRVSDKINAGTGAASFEFDFTWDTIGTPLNPGATPLVVTLSDTQESSILPQARVGQEVAYDVETYDQFGNRTQQNLTVRDDTPRAGTQGSSSEFDLNQPAIIAEATSATSQSLEVELDNATKFLYVDNKSNSQFDPTNPAANFASFSSADIQETTDAIEWYTVDEAASSFSLMQEGDETVPVGTTVTMVANAVDQNGQPLYGNDVQVKWVRSGPGGQDSDGQGMADPTTDMNGNAYYDFAGTSEGTAEVTAIITVGGQRVARLVDTVTFGKNPGGGDPVEVEALISGDSNGGAKDVVRFQVDDAAEGATVKLFKIRGKKSEGNKRLVQVREDIVPEGGTLTFKVADRNGNKKTRFVAKVGKTVNSLAAKSNTQKLR</sequence>
<dbReference type="RefSeq" id="WP_179615629.1">
    <property type="nucleotide sequence ID" value="NZ_CP059163.1"/>
</dbReference>
<protein>
    <recommendedName>
        <fullName evidence="5">Big-1 domain-containing protein</fullName>
    </recommendedName>
</protein>
<evidence type="ECO:0008006" key="5">
    <source>
        <dbReference type="Google" id="ProtNLM"/>
    </source>
</evidence>
<organism evidence="3 4">
    <name type="scientific">Nocardioides marinisabuli</name>
    <dbReference type="NCBI Taxonomy" id="419476"/>
    <lineage>
        <taxon>Bacteria</taxon>
        <taxon>Bacillati</taxon>
        <taxon>Actinomycetota</taxon>
        <taxon>Actinomycetes</taxon>
        <taxon>Propionibacteriales</taxon>
        <taxon>Nocardioidaceae</taxon>
        <taxon>Nocardioides</taxon>
    </lineage>
</organism>
<evidence type="ECO:0000256" key="2">
    <source>
        <dbReference type="SAM" id="SignalP"/>
    </source>
</evidence>
<name>A0A7Y9F1J8_9ACTN</name>
<proteinExistence type="predicted"/>
<dbReference type="AlphaFoldDB" id="A0A7Y9F1J8"/>
<dbReference type="Proteomes" id="UP000516957">
    <property type="component" value="Unassembled WGS sequence"/>
</dbReference>
<evidence type="ECO:0000313" key="3">
    <source>
        <dbReference type="EMBL" id="NYD57943.1"/>
    </source>
</evidence>
<dbReference type="GO" id="GO:0005975">
    <property type="term" value="P:carbohydrate metabolic process"/>
    <property type="evidence" value="ECO:0007669"/>
    <property type="project" value="UniProtKB-ARBA"/>
</dbReference>
<comment type="caution">
    <text evidence="3">The sequence shown here is derived from an EMBL/GenBank/DDBJ whole genome shotgun (WGS) entry which is preliminary data.</text>
</comment>
<feature type="chain" id="PRO_5030812688" description="Big-1 domain-containing protein" evidence="2">
    <location>
        <begin position="30"/>
        <end position="1115"/>
    </location>
</feature>
<evidence type="ECO:0000256" key="1">
    <source>
        <dbReference type="SAM" id="MobiDB-lite"/>
    </source>
</evidence>
<feature type="compositionally biased region" description="Polar residues" evidence="1">
    <location>
        <begin position="824"/>
        <end position="834"/>
    </location>
</feature>